<feature type="transmembrane region" description="Helical" evidence="8">
    <location>
        <begin position="450"/>
        <end position="468"/>
    </location>
</feature>
<sequence>MYKEQPPCSFRKLGDMIPARVVLYMLSFSGFLVSFMMRTDINIAMVAMAKLPSTSDNETAVVTSQCNTISNTSYSENTTVIRPEDAGEFEWSPTIQSAILSSFYWCYILSQMLGGVLTQYFGTKTIFGGSQVITAVCSLLMPTAAEIHYGAMIALRSIQGFASGLTWPAMYAVIGHWIPPVERSRFMSSFQGFSIGIGLTYPLCAFIIAHFGWRIVFYTTGTISLVWCIFWYLCAFDTPALHPRISKPELRYIQECVRNQVIGADEDLPVPWKSILTSLPAWAIGITTFGRIWVHYVFIIPGPMYMKTVLGFSIQANGILSGAPFICSYLSSVVFCYVADLLVTRQIMTLITVRKINTALSQVVPGILMVLIGYLGCDIILVLIVWFIAVTLITAGYAGAMASVVDIAPNFAGPVLAFAQTIHMTASFLSPIAAGLLTQESQSLDSWRRVFAVTAGVSCSTYIAYQIFGTADIQAWNYPDQKYPQSIREECLLNDSLWILLTAFLLVAILVAETSAKKSNKDVESRNGNEKEGKVDVEHHTKDKQSKKRDKHVKEHKKRKNSSERNNEDPSEKHSDAKNSKSEQKWRKKQVNGEVNEEGNRNIENKLKYLKDKTGTQNKKDKNAKERSKEPETLLEDPQISEIHQKSKRSLKEEKHRKRSKNNEEVTNVEENPNNDVPRRKTKHSKSDNSEQVNDAVHKNERKTKHDKKKRKEEVSKNTESKGKMKEFFEADVISTDSEKEEILDKTKTDKQEVQGTSTRSKKNRKTREVVQEEEEADITSADSGKEETVDKTKKDKVHETSKECKKNKKKREIVQEEETEEEPVKENFILEEDNVNDIETNENEHKEESIPTNDDIDRTYLDTPSDSEN</sequence>
<name>A0A151J8Y7_9HYME</name>
<dbReference type="SUPFAM" id="SSF103473">
    <property type="entry name" value="MFS general substrate transporter"/>
    <property type="match status" value="1"/>
</dbReference>
<proteinExistence type="predicted"/>
<feature type="transmembrane region" description="Helical" evidence="8">
    <location>
        <begin position="417"/>
        <end position="438"/>
    </location>
</feature>
<comment type="subcellular location">
    <subcellularLocation>
        <location evidence="1">Membrane</location>
        <topology evidence="1">Multi-pass membrane protein</topology>
    </subcellularLocation>
</comment>
<dbReference type="FunFam" id="1.20.1250.20:FF:000003">
    <property type="entry name" value="Solute carrier family 17 member 3"/>
    <property type="match status" value="1"/>
</dbReference>
<feature type="compositionally biased region" description="Basic and acidic residues" evidence="7">
    <location>
        <begin position="518"/>
        <end position="544"/>
    </location>
</feature>
<evidence type="ECO:0000256" key="1">
    <source>
        <dbReference type="ARBA" id="ARBA00004141"/>
    </source>
</evidence>
<evidence type="ECO:0000256" key="5">
    <source>
        <dbReference type="ARBA" id="ARBA00022989"/>
    </source>
</evidence>
<feature type="transmembrane region" description="Helical" evidence="8">
    <location>
        <begin position="21"/>
        <end position="38"/>
    </location>
</feature>
<evidence type="ECO:0000313" key="10">
    <source>
        <dbReference type="EMBL" id="KYN21151.1"/>
    </source>
</evidence>
<feature type="compositionally biased region" description="Basic residues" evidence="7">
    <location>
        <begin position="700"/>
        <end position="711"/>
    </location>
</feature>
<feature type="compositionally biased region" description="Basic and acidic residues" evidence="7">
    <location>
        <begin position="843"/>
        <end position="861"/>
    </location>
</feature>
<keyword evidence="11" id="KW-1185">Reference proteome</keyword>
<feature type="compositionally biased region" description="Low complexity" evidence="7">
    <location>
        <begin position="665"/>
        <end position="675"/>
    </location>
</feature>
<feature type="transmembrane region" description="Helical" evidence="8">
    <location>
        <begin position="279"/>
        <end position="299"/>
    </location>
</feature>
<dbReference type="PANTHER" id="PTHR11662">
    <property type="entry name" value="SOLUTE CARRIER FAMILY 17"/>
    <property type="match status" value="1"/>
</dbReference>
<keyword evidence="4" id="KW-0769">Symport</keyword>
<dbReference type="InterPro" id="IPR050382">
    <property type="entry name" value="MFS_Na/Anion_cotransporter"/>
</dbReference>
<evidence type="ECO:0000256" key="8">
    <source>
        <dbReference type="SAM" id="Phobius"/>
    </source>
</evidence>
<evidence type="ECO:0000256" key="2">
    <source>
        <dbReference type="ARBA" id="ARBA00022448"/>
    </source>
</evidence>
<feature type="transmembrane region" description="Helical" evidence="8">
    <location>
        <begin position="497"/>
        <end position="516"/>
    </location>
</feature>
<protein>
    <submittedName>
        <fullName evidence="10">Vesicular glutamate transporter 2</fullName>
    </submittedName>
</protein>
<keyword evidence="5 8" id="KW-1133">Transmembrane helix</keyword>
<dbReference type="Pfam" id="PF07690">
    <property type="entry name" value="MFS_1"/>
    <property type="match status" value="1"/>
</dbReference>
<feature type="domain" description="Major facilitator superfamily (MFS) profile" evidence="9">
    <location>
        <begin position="22"/>
        <end position="520"/>
    </location>
</feature>
<feature type="region of interest" description="Disordered" evidence="7">
    <location>
        <begin position="518"/>
        <end position="870"/>
    </location>
</feature>
<keyword evidence="2" id="KW-0813">Transport</keyword>
<dbReference type="EMBL" id="KQ979528">
    <property type="protein sequence ID" value="KYN21151.1"/>
    <property type="molecule type" value="Genomic_DNA"/>
</dbReference>
<dbReference type="PROSITE" id="PS50850">
    <property type="entry name" value="MFS"/>
    <property type="match status" value="1"/>
</dbReference>
<organism evidence="10 11">
    <name type="scientific">Trachymyrmex cornetzi</name>
    <dbReference type="NCBI Taxonomy" id="471704"/>
    <lineage>
        <taxon>Eukaryota</taxon>
        <taxon>Metazoa</taxon>
        <taxon>Ecdysozoa</taxon>
        <taxon>Arthropoda</taxon>
        <taxon>Hexapoda</taxon>
        <taxon>Insecta</taxon>
        <taxon>Pterygota</taxon>
        <taxon>Neoptera</taxon>
        <taxon>Endopterygota</taxon>
        <taxon>Hymenoptera</taxon>
        <taxon>Apocrita</taxon>
        <taxon>Aculeata</taxon>
        <taxon>Formicoidea</taxon>
        <taxon>Formicidae</taxon>
        <taxon>Myrmicinae</taxon>
        <taxon>Trachymyrmex</taxon>
    </lineage>
</organism>
<evidence type="ECO:0000256" key="4">
    <source>
        <dbReference type="ARBA" id="ARBA00022847"/>
    </source>
</evidence>
<gene>
    <name evidence="10" type="ORF">ALC57_06491</name>
</gene>
<evidence type="ECO:0000256" key="3">
    <source>
        <dbReference type="ARBA" id="ARBA00022692"/>
    </source>
</evidence>
<dbReference type="STRING" id="471704.A0A151J8Y7"/>
<dbReference type="AlphaFoldDB" id="A0A151J8Y7"/>
<feature type="compositionally biased region" description="Basic and acidic residues" evidence="7">
    <location>
        <begin position="712"/>
        <end position="729"/>
    </location>
</feature>
<feature type="transmembrane region" description="Helical" evidence="8">
    <location>
        <begin position="215"/>
        <end position="234"/>
    </location>
</feature>
<feature type="transmembrane region" description="Helical" evidence="8">
    <location>
        <begin position="364"/>
        <end position="397"/>
    </location>
</feature>
<keyword evidence="6 8" id="KW-0472">Membrane</keyword>
<dbReference type="GO" id="GO:0006820">
    <property type="term" value="P:monoatomic anion transport"/>
    <property type="evidence" value="ECO:0007669"/>
    <property type="project" value="TreeGrafter"/>
</dbReference>
<accession>A0A151J8Y7</accession>
<feature type="transmembrane region" description="Helical" evidence="8">
    <location>
        <begin position="102"/>
        <end position="121"/>
    </location>
</feature>
<dbReference type="PANTHER" id="PTHR11662:SF77">
    <property type="entry name" value="MAJOR FACILITATOR SUPERFAMILY TRANSPORTER 17, ISOFORM F"/>
    <property type="match status" value="1"/>
</dbReference>
<feature type="compositionally biased region" description="Basic and acidic residues" evidence="7">
    <location>
        <begin position="561"/>
        <end position="585"/>
    </location>
</feature>
<feature type="compositionally biased region" description="Basic and acidic residues" evidence="7">
    <location>
        <begin position="784"/>
        <end position="805"/>
    </location>
</feature>
<feature type="compositionally biased region" description="Basic and acidic residues" evidence="7">
    <location>
        <begin position="598"/>
        <end position="632"/>
    </location>
</feature>
<keyword evidence="3 8" id="KW-0812">Transmembrane</keyword>
<dbReference type="GO" id="GO:0016020">
    <property type="term" value="C:membrane"/>
    <property type="evidence" value="ECO:0007669"/>
    <property type="project" value="UniProtKB-SubCell"/>
</dbReference>
<dbReference type="Proteomes" id="UP000078492">
    <property type="component" value="Unassembled WGS sequence"/>
</dbReference>
<reference evidence="10 11" key="1">
    <citation type="submission" date="2015-09" db="EMBL/GenBank/DDBJ databases">
        <title>Trachymyrmex cornetzi WGS genome.</title>
        <authorList>
            <person name="Nygaard S."/>
            <person name="Hu H."/>
            <person name="Boomsma J."/>
            <person name="Zhang G."/>
        </authorList>
    </citation>
    <scope>NUCLEOTIDE SEQUENCE [LARGE SCALE GENOMIC DNA]</scope>
    <source>
        <strain evidence="10">Tcor2-1</strain>
        <tissue evidence="10">Whole body</tissue>
    </source>
</reference>
<dbReference type="CDD" id="cd17318">
    <property type="entry name" value="MFS_SLC17"/>
    <property type="match status" value="1"/>
</dbReference>
<feature type="compositionally biased region" description="Basic and acidic residues" evidence="7">
    <location>
        <begin position="737"/>
        <end position="753"/>
    </location>
</feature>
<evidence type="ECO:0000259" key="9">
    <source>
        <dbReference type="PROSITE" id="PS50850"/>
    </source>
</evidence>
<feature type="compositionally biased region" description="Acidic residues" evidence="7">
    <location>
        <begin position="816"/>
        <end position="842"/>
    </location>
</feature>
<evidence type="ECO:0000256" key="7">
    <source>
        <dbReference type="SAM" id="MobiDB-lite"/>
    </source>
</evidence>
<evidence type="ECO:0000256" key="6">
    <source>
        <dbReference type="ARBA" id="ARBA00023136"/>
    </source>
</evidence>
<dbReference type="InterPro" id="IPR036259">
    <property type="entry name" value="MFS_trans_sf"/>
</dbReference>
<feature type="transmembrane region" description="Helical" evidence="8">
    <location>
        <begin position="319"/>
        <end position="343"/>
    </location>
</feature>
<dbReference type="Gene3D" id="1.20.1250.20">
    <property type="entry name" value="MFS general substrate transporter like domains"/>
    <property type="match status" value="2"/>
</dbReference>
<feature type="transmembrane region" description="Helical" evidence="8">
    <location>
        <begin position="190"/>
        <end position="209"/>
    </location>
</feature>
<feature type="compositionally biased region" description="Basic residues" evidence="7">
    <location>
        <begin position="545"/>
        <end position="560"/>
    </location>
</feature>
<feature type="transmembrane region" description="Helical" evidence="8">
    <location>
        <begin position="161"/>
        <end position="178"/>
    </location>
</feature>
<dbReference type="GO" id="GO:0015293">
    <property type="term" value="F:symporter activity"/>
    <property type="evidence" value="ECO:0007669"/>
    <property type="project" value="UniProtKB-KW"/>
</dbReference>
<dbReference type="InterPro" id="IPR011701">
    <property type="entry name" value="MFS"/>
</dbReference>
<dbReference type="InterPro" id="IPR020846">
    <property type="entry name" value="MFS_dom"/>
</dbReference>
<evidence type="ECO:0000313" key="11">
    <source>
        <dbReference type="Proteomes" id="UP000078492"/>
    </source>
</evidence>